<dbReference type="InterPro" id="IPR011101">
    <property type="entry name" value="DUF5131"/>
</dbReference>
<comment type="caution">
    <text evidence="1">The sequence shown here is derived from an EMBL/GenBank/DDBJ whole genome shotgun (WGS) entry which is preliminary data.</text>
</comment>
<organism evidence="1 2">
    <name type="scientific">Paraburkholderia agricolaris</name>
    <dbReference type="NCBI Taxonomy" id="2152888"/>
    <lineage>
        <taxon>Bacteria</taxon>
        <taxon>Pseudomonadati</taxon>
        <taxon>Pseudomonadota</taxon>
        <taxon>Betaproteobacteria</taxon>
        <taxon>Burkholderiales</taxon>
        <taxon>Burkholderiaceae</taxon>
        <taxon>Paraburkholderia</taxon>
    </lineage>
</organism>
<protein>
    <submittedName>
        <fullName evidence="1">Phage Gp37/Gp68 family protein</fullName>
    </submittedName>
</protein>
<dbReference type="RefSeq" id="WP_408330545.1">
    <property type="nucleotide sequence ID" value="NZ_JAQQFH010000015.1"/>
</dbReference>
<gene>
    <name evidence="1" type="ORF">PQR66_27370</name>
</gene>
<dbReference type="Pfam" id="PF07505">
    <property type="entry name" value="DUF5131"/>
    <property type="match status" value="1"/>
</dbReference>
<evidence type="ECO:0000313" key="2">
    <source>
        <dbReference type="Proteomes" id="UP001629249"/>
    </source>
</evidence>
<evidence type="ECO:0000313" key="1">
    <source>
        <dbReference type="EMBL" id="MFL9886789.1"/>
    </source>
</evidence>
<name>A0ABW8ZU99_9BURK</name>
<dbReference type="Proteomes" id="UP001629249">
    <property type="component" value="Unassembled WGS sequence"/>
</dbReference>
<accession>A0ABW8ZU99</accession>
<dbReference type="EMBL" id="JAQQFN010000023">
    <property type="protein sequence ID" value="MFL9886789.1"/>
    <property type="molecule type" value="Genomic_DNA"/>
</dbReference>
<keyword evidence="2" id="KW-1185">Reference proteome</keyword>
<sequence>MSENSSIEWTDHTFNTHWGCSKISPRCDNCYAESLARRFGYGWGDTAIEREFNEGHWNELLRWDRKAGREGVRHRVFTNSMFDLFDRFAPAGVRERHWQFVARTPDLDHLLLTKRVGNVRRMVPTEWLSPGRWPAKVWISASIVNQDEADRDIPKLLALPAAIRFLSMEPLLGPVSLKHEWMRRLGGVFVGGASGREARPMHPAWAYSLRDQCAATGLPFLFKQWGQWSPVRLEPDTDPHDQIRRGALRIVKADGTIGGCFRPGAGDVLVGNVGKALAGRLLDGRVHDDIPSVRHHRR</sequence>
<proteinExistence type="predicted"/>
<reference evidence="1 2" key="1">
    <citation type="journal article" date="2024" name="Chem. Sci.">
        <title>Discovery of megapolipeptins by genome mining of a Burkholderiales bacteria collection.</title>
        <authorList>
            <person name="Paulo B.S."/>
            <person name="Recchia M.J.J."/>
            <person name="Lee S."/>
            <person name="Fergusson C.H."/>
            <person name="Romanowski S.B."/>
            <person name="Hernandez A."/>
            <person name="Krull N."/>
            <person name="Liu D.Y."/>
            <person name="Cavanagh H."/>
            <person name="Bos A."/>
            <person name="Gray C.A."/>
            <person name="Murphy B.T."/>
            <person name="Linington R.G."/>
            <person name="Eustaquio A.S."/>
        </authorList>
    </citation>
    <scope>NUCLEOTIDE SEQUENCE [LARGE SCALE GENOMIC DNA]</scope>
    <source>
        <strain evidence="1 2">RL16-012-BIC-B</strain>
    </source>
</reference>